<dbReference type="OrthoDB" id="8523426at2"/>
<dbReference type="PANTHER" id="PTHR22893">
    <property type="entry name" value="NADH OXIDOREDUCTASE-RELATED"/>
    <property type="match status" value="1"/>
</dbReference>
<dbReference type="GO" id="GO:0016491">
    <property type="term" value="F:oxidoreductase activity"/>
    <property type="evidence" value="ECO:0007669"/>
    <property type="project" value="InterPro"/>
</dbReference>
<keyword evidence="3" id="KW-1185">Reference proteome</keyword>
<sequence length="377" mass="41299">MTTSAQALAAPLFEPLSLGPLTIPNRIVMAPMTRNQSPGGVPGEDVAAYYRSRAEGGVGLIITEGTYIDHPGANGYPDVPAFHGEAALAGWKRVVEGVHAAGGRIMPQLWHVGRERRPGVEPDMSVPGFGPMSIIEDGVEVVKAMTEQDMQDVAASFARAARDAKAIGFDGVELHGAHGYLIDQFLWSGSNQRSDEYGGSVENRLRFPRMVVRAVREAVGPDFPILFRFSQWKLSDYDAIIAETPEALGELLNPLVNEGVDIFHASTRRVWEPAFEGSSKTLAGWTRELTGCPVVAVGSVGLDKTFRTGHFTRTEDPTSKSRVNVEELAMWRARHDFDLIAIGRALLSDPQWARKVRDGRLDELHDFDRSALDTLVR</sequence>
<reference evidence="3" key="1">
    <citation type="submission" date="2016-10" db="EMBL/GenBank/DDBJ databases">
        <authorList>
            <person name="Varghese N."/>
            <person name="Submissions S."/>
        </authorList>
    </citation>
    <scope>NUCLEOTIDE SEQUENCE [LARGE SCALE GENOMIC DNA]</scope>
    <source>
        <strain evidence="3">DSM 23439</strain>
    </source>
</reference>
<dbReference type="GO" id="GO:0005829">
    <property type="term" value="C:cytosol"/>
    <property type="evidence" value="ECO:0007669"/>
    <property type="project" value="TreeGrafter"/>
</dbReference>
<organism evidence="2 3">
    <name type="scientific">Kushneria avicenniae</name>
    <dbReference type="NCBI Taxonomy" id="402385"/>
    <lineage>
        <taxon>Bacteria</taxon>
        <taxon>Pseudomonadati</taxon>
        <taxon>Pseudomonadota</taxon>
        <taxon>Gammaproteobacteria</taxon>
        <taxon>Oceanospirillales</taxon>
        <taxon>Halomonadaceae</taxon>
        <taxon>Kushneria</taxon>
    </lineage>
</organism>
<accession>A0A1I1JPM8</accession>
<dbReference type="SUPFAM" id="SSF51395">
    <property type="entry name" value="FMN-linked oxidoreductases"/>
    <property type="match status" value="1"/>
</dbReference>
<dbReference type="InterPro" id="IPR013785">
    <property type="entry name" value="Aldolase_TIM"/>
</dbReference>
<name>A0A1I1JPM8_9GAMM</name>
<protein>
    <submittedName>
        <fullName evidence="2">2,4-dienoyl-CoA reductase</fullName>
    </submittedName>
</protein>
<dbReference type="PANTHER" id="PTHR22893:SF55">
    <property type="entry name" value="OXIDOREDUCTASE-RELATED"/>
    <property type="match status" value="1"/>
</dbReference>
<dbReference type="Proteomes" id="UP000199046">
    <property type="component" value="Unassembled WGS sequence"/>
</dbReference>
<dbReference type="STRING" id="402385.SAMN05421848_1682"/>
<dbReference type="EMBL" id="FOLY01000003">
    <property type="protein sequence ID" value="SFC50345.1"/>
    <property type="molecule type" value="Genomic_DNA"/>
</dbReference>
<dbReference type="Gene3D" id="3.20.20.70">
    <property type="entry name" value="Aldolase class I"/>
    <property type="match status" value="1"/>
</dbReference>
<dbReference type="InterPro" id="IPR045247">
    <property type="entry name" value="Oye-like"/>
</dbReference>
<proteinExistence type="predicted"/>
<evidence type="ECO:0000259" key="1">
    <source>
        <dbReference type="Pfam" id="PF00724"/>
    </source>
</evidence>
<dbReference type="CDD" id="cd04747">
    <property type="entry name" value="OYE_like_5_FMN"/>
    <property type="match status" value="1"/>
</dbReference>
<gene>
    <name evidence="2" type="ORF">SAMN05421848_1682</name>
</gene>
<dbReference type="RefSeq" id="WP_090132860.1">
    <property type="nucleotide sequence ID" value="NZ_FOLY01000003.1"/>
</dbReference>
<dbReference type="Pfam" id="PF00724">
    <property type="entry name" value="Oxidored_FMN"/>
    <property type="match status" value="1"/>
</dbReference>
<dbReference type="InterPro" id="IPR001155">
    <property type="entry name" value="OxRdtase_FMN_N"/>
</dbReference>
<feature type="domain" description="NADH:flavin oxidoreductase/NADH oxidase N-terminal" evidence="1">
    <location>
        <begin position="12"/>
        <end position="303"/>
    </location>
</feature>
<evidence type="ECO:0000313" key="3">
    <source>
        <dbReference type="Proteomes" id="UP000199046"/>
    </source>
</evidence>
<dbReference type="FunFam" id="3.20.20.70:FF:000262">
    <property type="entry name" value="NADH:flavin oxidoreductase"/>
    <property type="match status" value="1"/>
</dbReference>
<dbReference type="GO" id="GO:0010181">
    <property type="term" value="F:FMN binding"/>
    <property type="evidence" value="ECO:0007669"/>
    <property type="project" value="InterPro"/>
</dbReference>
<evidence type="ECO:0000313" key="2">
    <source>
        <dbReference type="EMBL" id="SFC50345.1"/>
    </source>
</evidence>
<dbReference type="AlphaFoldDB" id="A0A1I1JPM8"/>